<dbReference type="AlphaFoldDB" id="A0A937F6J5"/>
<dbReference type="InterPro" id="IPR011990">
    <property type="entry name" value="TPR-like_helical_dom_sf"/>
</dbReference>
<keyword evidence="4" id="KW-0808">Transferase</keyword>
<dbReference type="GO" id="GO:0004673">
    <property type="term" value="F:protein histidine kinase activity"/>
    <property type="evidence" value="ECO:0007669"/>
    <property type="project" value="UniProtKB-EC"/>
</dbReference>
<dbReference type="Gene3D" id="3.30.565.10">
    <property type="entry name" value="Histidine kinase-like ATPase, C-terminal domain"/>
    <property type="match status" value="1"/>
</dbReference>
<keyword evidence="6" id="KW-0418">Kinase</keyword>
<feature type="transmembrane region" description="Helical" evidence="9">
    <location>
        <begin position="399"/>
        <end position="419"/>
    </location>
</feature>
<gene>
    <name evidence="12" type="ORF">JL102_11070</name>
</gene>
<dbReference type="PROSITE" id="PS50005">
    <property type="entry name" value="TPR"/>
    <property type="match status" value="1"/>
</dbReference>
<dbReference type="InterPro" id="IPR036890">
    <property type="entry name" value="HATPase_C_sf"/>
</dbReference>
<evidence type="ECO:0000256" key="3">
    <source>
        <dbReference type="ARBA" id="ARBA00022553"/>
    </source>
</evidence>
<dbReference type="SUPFAM" id="SSF48452">
    <property type="entry name" value="TPR-like"/>
    <property type="match status" value="2"/>
</dbReference>
<dbReference type="PANTHER" id="PTHR41523:SF8">
    <property type="entry name" value="ETHYLENE RESPONSE SENSOR PROTEIN"/>
    <property type="match status" value="1"/>
</dbReference>
<evidence type="ECO:0000256" key="5">
    <source>
        <dbReference type="ARBA" id="ARBA00022741"/>
    </source>
</evidence>
<dbReference type="GO" id="GO:0005524">
    <property type="term" value="F:ATP binding"/>
    <property type="evidence" value="ECO:0007669"/>
    <property type="project" value="UniProtKB-KW"/>
</dbReference>
<keyword evidence="8" id="KW-0802">TPR repeat</keyword>
<dbReference type="InterPro" id="IPR011495">
    <property type="entry name" value="Sig_transdc_His_kin_sub2_dim/P"/>
</dbReference>
<dbReference type="Pfam" id="PF13374">
    <property type="entry name" value="TPR_10"/>
    <property type="match status" value="1"/>
</dbReference>
<dbReference type="SUPFAM" id="SSF55874">
    <property type="entry name" value="ATPase domain of HSP90 chaperone/DNA topoisomerase II/histidine kinase"/>
    <property type="match status" value="1"/>
</dbReference>
<dbReference type="Pfam" id="PF07568">
    <property type="entry name" value="HisKA_2"/>
    <property type="match status" value="1"/>
</dbReference>
<dbReference type="InterPro" id="IPR003594">
    <property type="entry name" value="HATPase_dom"/>
</dbReference>
<dbReference type="EMBL" id="JAESIY010000005">
    <property type="protein sequence ID" value="MBL3656675.1"/>
    <property type="molecule type" value="Genomic_DNA"/>
</dbReference>
<sequence length="629" mass="71627">MYRQRQLCTFKNQIRGILMVLLLFIFCISETQGNDLIPTEKPTLDNTLSSDSLKKLGISLLLEKKYTLADSAFISCINASKREHNLINEGKCISNLASSLLNQQRYGEALPLYLQAIDIYQKHNQDTLYAQTLINIALAYKKIDLYDSAMVNLHNGIKILERLKSKPDLMNGYNILATTLRNSGSNSPLTYFQKSLTIAHELDDKQHVAKIYNNIGNYYHDEEASDSAILYYQKSLALKPKGARQATTLLNLGLSYIALEKYDSAKHYLHLSYNLRNKSGSGASIFKYYIELIRLNTLSGDNDSTAFYISQADSILSSISVPLNLVYDFSDVKHKAFAAQGQSQKALELAELLIELKDSLINEQKQQLVSRYEVAFSVNEWKKAFELEALQRKQDKTTYRWIATFILITLFCMLLYAWFRSREAKKAKIQFKELNHRTNNLLSIFSSLIILQEMKLTTTTELNAFKKIKSQVDILNSVYRLLGNPTQSNSKWIAFDNYILHICESLCLAVGLKADDYTIINNMQQVNIHEKQCNPLALIVNEIITNAIKYGKDDQGHLTLEFMLSEINNEITLEIRDQGYGFSNDTGRKGEGSEIIKLLGKQLRADYSYGENGSSDFKIKFIKKGLSQE</sequence>
<evidence type="ECO:0000256" key="7">
    <source>
        <dbReference type="ARBA" id="ARBA00022840"/>
    </source>
</evidence>
<feature type="domain" description="Histidine kinase/HSP90-like ATPase" evidence="11">
    <location>
        <begin position="523"/>
        <end position="587"/>
    </location>
</feature>
<dbReference type="Proteomes" id="UP000659388">
    <property type="component" value="Unassembled WGS sequence"/>
</dbReference>
<evidence type="ECO:0000259" key="11">
    <source>
        <dbReference type="Pfam" id="PF13581"/>
    </source>
</evidence>
<keyword evidence="9" id="KW-0472">Membrane</keyword>
<dbReference type="EC" id="2.7.13.3" evidence="2"/>
<accession>A0A937F6J5</accession>
<keyword evidence="7" id="KW-0067">ATP-binding</keyword>
<evidence type="ECO:0000256" key="6">
    <source>
        <dbReference type="ARBA" id="ARBA00022777"/>
    </source>
</evidence>
<dbReference type="Gene3D" id="1.25.40.10">
    <property type="entry name" value="Tetratricopeptide repeat domain"/>
    <property type="match status" value="2"/>
</dbReference>
<comment type="catalytic activity">
    <reaction evidence="1">
        <text>ATP + protein L-histidine = ADP + protein N-phospho-L-histidine.</text>
        <dbReference type="EC" id="2.7.13.3"/>
    </reaction>
</comment>
<evidence type="ECO:0000256" key="2">
    <source>
        <dbReference type="ARBA" id="ARBA00012438"/>
    </source>
</evidence>
<comment type="caution">
    <text evidence="12">The sequence shown here is derived from an EMBL/GenBank/DDBJ whole genome shotgun (WGS) entry which is preliminary data.</text>
</comment>
<reference evidence="12" key="1">
    <citation type="submission" date="2021-01" db="EMBL/GenBank/DDBJ databases">
        <title>Fulvivirga kasyanovii gen. nov., sp nov., a novel member of the phylum Bacteroidetes isolated from seawater in a mussel farm.</title>
        <authorList>
            <person name="Zhao L.-H."/>
            <person name="Wang Z.-J."/>
        </authorList>
    </citation>
    <scope>NUCLEOTIDE SEQUENCE</scope>
    <source>
        <strain evidence="12">2943</strain>
    </source>
</reference>
<dbReference type="InterPro" id="IPR019734">
    <property type="entry name" value="TPR_rpt"/>
</dbReference>
<dbReference type="RefSeq" id="WP_202244460.1">
    <property type="nucleotide sequence ID" value="NZ_JAESIY010000005.1"/>
</dbReference>
<keyword evidence="5" id="KW-0547">Nucleotide-binding</keyword>
<dbReference type="Pfam" id="PF13581">
    <property type="entry name" value="HATPase_c_2"/>
    <property type="match status" value="1"/>
</dbReference>
<dbReference type="SMART" id="SM00028">
    <property type="entry name" value="TPR"/>
    <property type="match status" value="5"/>
</dbReference>
<dbReference type="PANTHER" id="PTHR41523">
    <property type="entry name" value="TWO-COMPONENT SYSTEM SENSOR PROTEIN"/>
    <property type="match status" value="1"/>
</dbReference>
<evidence type="ECO:0000256" key="9">
    <source>
        <dbReference type="SAM" id="Phobius"/>
    </source>
</evidence>
<organism evidence="12 13">
    <name type="scientific">Fulvivirga sediminis</name>
    <dbReference type="NCBI Taxonomy" id="2803949"/>
    <lineage>
        <taxon>Bacteria</taxon>
        <taxon>Pseudomonadati</taxon>
        <taxon>Bacteroidota</taxon>
        <taxon>Cytophagia</taxon>
        <taxon>Cytophagales</taxon>
        <taxon>Fulvivirgaceae</taxon>
        <taxon>Fulvivirga</taxon>
    </lineage>
</organism>
<protein>
    <recommendedName>
        <fullName evidence="2">histidine kinase</fullName>
        <ecNumber evidence="2">2.7.13.3</ecNumber>
    </recommendedName>
</protein>
<evidence type="ECO:0000313" key="12">
    <source>
        <dbReference type="EMBL" id="MBL3656675.1"/>
    </source>
</evidence>
<keyword evidence="9" id="KW-0812">Transmembrane</keyword>
<evidence type="ECO:0000256" key="4">
    <source>
        <dbReference type="ARBA" id="ARBA00022679"/>
    </source>
</evidence>
<name>A0A937F6J5_9BACT</name>
<evidence type="ECO:0000256" key="1">
    <source>
        <dbReference type="ARBA" id="ARBA00000085"/>
    </source>
</evidence>
<dbReference type="Pfam" id="PF13181">
    <property type="entry name" value="TPR_8"/>
    <property type="match status" value="2"/>
</dbReference>
<evidence type="ECO:0000256" key="8">
    <source>
        <dbReference type="PROSITE-ProRule" id="PRU00339"/>
    </source>
</evidence>
<proteinExistence type="predicted"/>
<keyword evidence="9" id="KW-1133">Transmembrane helix</keyword>
<evidence type="ECO:0000313" key="13">
    <source>
        <dbReference type="Proteomes" id="UP000659388"/>
    </source>
</evidence>
<keyword evidence="13" id="KW-1185">Reference proteome</keyword>
<evidence type="ECO:0000259" key="10">
    <source>
        <dbReference type="Pfam" id="PF07568"/>
    </source>
</evidence>
<feature type="domain" description="Signal transduction histidine kinase subgroup 2 dimerisation and phosphoacceptor" evidence="10">
    <location>
        <begin position="433"/>
        <end position="507"/>
    </location>
</feature>
<feature type="repeat" description="TPR" evidence="8">
    <location>
        <begin position="209"/>
        <end position="242"/>
    </location>
</feature>
<keyword evidence="3" id="KW-0597">Phosphoprotein</keyword>